<protein>
    <submittedName>
        <fullName evidence="2">Uncharacterized protein</fullName>
    </submittedName>
</protein>
<keyword evidence="3" id="KW-1185">Reference proteome</keyword>
<accession>A0A813DCY2</accession>
<evidence type="ECO:0000256" key="1">
    <source>
        <dbReference type="SAM" id="MobiDB-lite"/>
    </source>
</evidence>
<dbReference type="AlphaFoldDB" id="A0A813DCY2"/>
<evidence type="ECO:0000313" key="2">
    <source>
        <dbReference type="EMBL" id="CAE8586397.1"/>
    </source>
</evidence>
<reference evidence="2" key="1">
    <citation type="submission" date="2021-02" db="EMBL/GenBank/DDBJ databases">
        <authorList>
            <person name="Dougan E. K."/>
            <person name="Rhodes N."/>
            <person name="Thang M."/>
            <person name="Chan C."/>
        </authorList>
    </citation>
    <scope>NUCLEOTIDE SEQUENCE</scope>
</reference>
<comment type="caution">
    <text evidence="2">The sequence shown here is derived from an EMBL/GenBank/DDBJ whole genome shotgun (WGS) entry which is preliminary data.</text>
</comment>
<dbReference type="EMBL" id="CAJNNV010002039">
    <property type="protein sequence ID" value="CAE8586397.1"/>
    <property type="molecule type" value="Genomic_DNA"/>
</dbReference>
<proteinExistence type="predicted"/>
<evidence type="ECO:0000313" key="3">
    <source>
        <dbReference type="Proteomes" id="UP000654075"/>
    </source>
</evidence>
<feature type="region of interest" description="Disordered" evidence="1">
    <location>
        <begin position="65"/>
        <end position="99"/>
    </location>
</feature>
<name>A0A813DCY2_POLGL</name>
<sequence>MTLQQLLLCSVARRSFLSSSWATSPSASSFRLVRVSLVGFVLSACARRVVPDPALVAWTGDPSAFGASSSNKQSPERMGQGANKQRSGPSYWAKEPRIT</sequence>
<dbReference type="Proteomes" id="UP000654075">
    <property type="component" value="Unassembled WGS sequence"/>
</dbReference>
<gene>
    <name evidence="2" type="ORF">PGLA1383_LOCUS5270</name>
</gene>
<organism evidence="2 3">
    <name type="scientific">Polarella glacialis</name>
    <name type="common">Dinoflagellate</name>
    <dbReference type="NCBI Taxonomy" id="89957"/>
    <lineage>
        <taxon>Eukaryota</taxon>
        <taxon>Sar</taxon>
        <taxon>Alveolata</taxon>
        <taxon>Dinophyceae</taxon>
        <taxon>Suessiales</taxon>
        <taxon>Suessiaceae</taxon>
        <taxon>Polarella</taxon>
    </lineage>
</organism>